<comment type="caution">
    <text evidence="2">The sequence shown here is derived from an EMBL/GenBank/DDBJ whole genome shotgun (WGS) entry which is preliminary data.</text>
</comment>
<organism evidence="2 3">
    <name type="scientific">Hibiscus sabdariffa</name>
    <name type="common">roselle</name>
    <dbReference type="NCBI Taxonomy" id="183260"/>
    <lineage>
        <taxon>Eukaryota</taxon>
        <taxon>Viridiplantae</taxon>
        <taxon>Streptophyta</taxon>
        <taxon>Embryophyta</taxon>
        <taxon>Tracheophyta</taxon>
        <taxon>Spermatophyta</taxon>
        <taxon>Magnoliopsida</taxon>
        <taxon>eudicotyledons</taxon>
        <taxon>Gunneridae</taxon>
        <taxon>Pentapetalae</taxon>
        <taxon>rosids</taxon>
        <taxon>malvids</taxon>
        <taxon>Malvales</taxon>
        <taxon>Malvaceae</taxon>
        <taxon>Malvoideae</taxon>
        <taxon>Hibiscus</taxon>
    </lineage>
</organism>
<proteinExistence type="predicted"/>
<dbReference type="Proteomes" id="UP001472677">
    <property type="component" value="Unassembled WGS sequence"/>
</dbReference>
<gene>
    <name evidence="2" type="ORF">V6N12_001619</name>
    <name evidence="1" type="ORF">V6N12_041470</name>
</gene>
<sequence>MDSLESCGLRGLGSCWLRCLGSHVGEVLGIAGGLSGLGSNGDKVLGLSGDGGMWFWGGAVWGKLEGQFGVLWEERFGVSWVVHVY</sequence>
<reference evidence="2 3" key="1">
    <citation type="journal article" date="2024" name="G3 (Bethesda)">
        <title>Genome assembly of Hibiscus sabdariffa L. provides insights into metabolisms of medicinal natural products.</title>
        <authorList>
            <person name="Kim T."/>
        </authorList>
    </citation>
    <scope>NUCLEOTIDE SEQUENCE [LARGE SCALE GENOMIC DNA]</scope>
    <source>
        <strain evidence="2">TK-2024</strain>
        <tissue evidence="2">Old leaves</tissue>
    </source>
</reference>
<name>A0ABR2BRJ8_9ROSI</name>
<accession>A0ABR2BRJ8</accession>
<evidence type="ECO:0000313" key="2">
    <source>
        <dbReference type="EMBL" id="KAK8509529.1"/>
    </source>
</evidence>
<keyword evidence="3" id="KW-1185">Reference proteome</keyword>
<evidence type="ECO:0000313" key="1">
    <source>
        <dbReference type="EMBL" id="KAK8485370.1"/>
    </source>
</evidence>
<dbReference type="EMBL" id="JBBPBM010001293">
    <property type="protein sequence ID" value="KAK8485370.1"/>
    <property type="molecule type" value="Genomic_DNA"/>
</dbReference>
<protein>
    <submittedName>
        <fullName evidence="2">Uncharacterized protein</fullName>
    </submittedName>
</protein>
<evidence type="ECO:0000313" key="3">
    <source>
        <dbReference type="Proteomes" id="UP001472677"/>
    </source>
</evidence>
<dbReference type="EMBL" id="JBBPBM010000090">
    <property type="protein sequence ID" value="KAK8509529.1"/>
    <property type="molecule type" value="Genomic_DNA"/>
</dbReference>